<dbReference type="PANTHER" id="PTHR21666">
    <property type="entry name" value="PEPTIDASE-RELATED"/>
    <property type="match status" value="1"/>
</dbReference>
<dbReference type="CDD" id="cd12797">
    <property type="entry name" value="M23_peptidase"/>
    <property type="match status" value="1"/>
</dbReference>
<keyword evidence="4" id="KW-1185">Reference proteome</keyword>
<reference evidence="3 4" key="1">
    <citation type="submission" date="2016-11" db="EMBL/GenBank/DDBJ databases">
        <authorList>
            <person name="Jaros S."/>
            <person name="Januszkiewicz K."/>
            <person name="Wedrychowicz H."/>
        </authorList>
    </citation>
    <scope>NUCLEOTIDE SEQUENCE [LARGE SCALE GENOMIC DNA]</scope>
    <source>
        <strain evidence="3 4">DSM 24574</strain>
    </source>
</reference>
<dbReference type="InterPro" id="IPR016047">
    <property type="entry name" value="M23ase_b-sheet_dom"/>
</dbReference>
<feature type="chain" id="PRO_5012025130" evidence="1">
    <location>
        <begin position="27"/>
        <end position="648"/>
    </location>
</feature>
<evidence type="ECO:0000259" key="2">
    <source>
        <dbReference type="Pfam" id="PF01551"/>
    </source>
</evidence>
<proteinExistence type="predicted"/>
<feature type="signal peptide" evidence="1">
    <location>
        <begin position="1"/>
        <end position="26"/>
    </location>
</feature>
<dbReference type="PANTHER" id="PTHR21666:SF285">
    <property type="entry name" value="M23 FAMILY METALLOPEPTIDASE"/>
    <property type="match status" value="1"/>
</dbReference>
<dbReference type="EMBL" id="FQWQ01000001">
    <property type="protein sequence ID" value="SHG51068.1"/>
    <property type="molecule type" value="Genomic_DNA"/>
</dbReference>
<evidence type="ECO:0000313" key="3">
    <source>
        <dbReference type="EMBL" id="SHG51068.1"/>
    </source>
</evidence>
<dbReference type="InterPro" id="IPR050570">
    <property type="entry name" value="Cell_wall_metabolism_enzyme"/>
</dbReference>
<feature type="domain" description="M23ase beta-sheet core" evidence="2">
    <location>
        <begin position="66"/>
        <end position="134"/>
    </location>
</feature>
<dbReference type="AlphaFoldDB" id="A0A1M5KE87"/>
<keyword evidence="1" id="KW-0732">Signal</keyword>
<sequence>MKNFWNLKSGSVAAILLATTPFFASAQFSKPVEKFPADGERYLYPIYPGQPGSLAGTMGELRTTHFHSGIDIRTDNRIGLPVRASKSGYISRIAVTSTGYGNVIYITHPDGYTTLYAHLDKFLGPVAEHVRKEQYTQKTGEIDLTFTEDQFRVRQGDTIALSGNSGGSSGPHLHFDIRDPQNFAVDPLKVAGFAELVDKFPPSAEKIALRTLDINSRINDRFGRFEFYAQRVGNNYVITSPILAHGNIGVELVAKDKLANQSPFFGGVNYIEMSVDSQLVFSQAIDKVNVAEPRAIYTLMDFKTMRNKGTRFYKLYIDDGNDLQYYGASPGRGMIKVDSLKESNIVIRMKDSDGNASKVNFRLRPSPLTKNVISLESYPSTELAYDITENTMLVVAQPCAASGNKASVYTKGNLQELEPAYFNANRAVYLFDLRKGLPDSIGVCQKMIAPKINATIPSATEYKYYGDLFDIEFPLNALYDTLYLNTDYSKEPGDQELFTIGTRTVPLNKSINVSLKTQRVYPDQKNVGVYRTAGKSYTYLGGEWVNGRMNFSTREFGEFTILKDIEPPSIRVVSVNGQGARFKIKDTLSGIDKFEAYINGQWLLMDYDAKSSTIWSERLDNKVPLKGMLELQVTDNAGNTSTYRHKIL</sequence>
<name>A0A1M5KE87_9BACT</name>
<dbReference type="InterPro" id="IPR011055">
    <property type="entry name" value="Dup_hybrid_motif"/>
</dbReference>
<accession>A0A1M5KE87</accession>
<evidence type="ECO:0000313" key="4">
    <source>
        <dbReference type="Proteomes" id="UP000184212"/>
    </source>
</evidence>
<dbReference type="Proteomes" id="UP000184212">
    <property type="component" value="Unassembled WGS sequence"/>
</dbReference>
<gene>
    <name evidence="3" type="ORF">SAMN04488109_0591</name>
</gene>
<evidence type="ECO:0000256" key="1">
    <source>
        <dbReference type="SAM" id="SignalP"/>
    </source>
</evidence>
<dbReference type="Pfam" id="PF01551">
    <property type="entry name" value="Peptidase_M23"/>
    <property type="match status" value="1"/>
</dbReference>
<dbReference type="GO" id="GO:0004222">
    <property type="term" value="F:metalloendopeptidase activity"/>
    <property type="evidence" value="ECO:0007669"/>
    <property type="project" value="TreeGrafter"/>
</dbReference>
<dbReference type="SUPFAM" id="SSF51261">
    <property type="entry name" value="Duplicated hybrid motif"/>
    <property type="match status" value="1"/>
</dbReference>
<organism evidence="3 4">
    <name type="scientific">Chryseolinea serpens</name>
    <dbReference type="NCBI Taxonomy" id="947013"/>
    <lineage>
        <taxon>Bacteria</taxon>
        <taxon>Pseudomonadati</taxon>
        <taxon>Bacteroidota</taxon>
        <taxon>Cytophagia</taxon>
        <taxon>Cytophagales</taxon>
        <taxon>Fulvivirgaceae</taxon>
        <taxon>Chryseolinea</taxon>
    </lineage>
</organism>
<dbReference type="Gene3D" id="2.70.70.10">
    <property type="entry name" value="Glucose Permease (Domain IIA)"/>
    <property type="match status" value="1"/>
</dbReference>
<dbReference type="STRING" id="947013.SAMN04488109_0591"/>
<protein>
    <submittedName>
        <fullName evidence="3">Peptidase family M23</fullName>
    </submittedName>
</protein>